<sequence length="59" mass="6397">MSETTKNKLAALQERLIEAQKILVMQAAEADVLPSDNALRKIADLELTISAVEALSDES</sequence>
<protein>
    <submittedName>
        <fullName evidence="1">Uncharacterized protein</fullName>
    </submittedName>
</protein>
<organism evidence="1 2">
    <name type="scientific">Terrihabitans rhizophilus</name>
    <dbReference type="NCBI Taxonomy" id="3092662"/>
    <lineage>
        <taxon>Bacteria</taxon>
        <taxon>Pseudomonadati</taxon>
        <taxon>Pseudomonadota</taxon>
        <taxon>Alphaproteobacteria</taxon>
        <taxon>Hyphomicrobiales</taxon>
        <taxon>Terrihabitans</taxon>
    </lineage>
</organism>
<dbReference type="RefSeq" id="WP_319844193.1">
    <property type="nucleotide sequence ID" value="NZ_JAXAFJ010000004.1"/>
</dbReference>
<proteinExistence type="predicted"/>
<dbReference type="Proteomes" id="UP001274321">
    <property type="component" value="Unassembled WGS sequence"/>
</dbReference>
<comment type="caution">
    <text evidence="1">The sequence shown here is derived from an EMBL/GenBank/DDBJ whole genome shotgun (WGS) entry which is preliminary data.</text>
</comment>
<evidence type="ECO:0000313" key="1">
    <source>
        <dbReference type="EMBL" id="MDX6806066.1"/>
    </source>
</evidence>
<gene>
    <name evidence="1" type="ORF">SCD90_08315</name>
</gene>
<keyword evidence="2" id="KW-1185">Reference proteome</keyword>
<reference evidence="1 2" key="1">
    <citation type="submission" date="2023-11" db="EMBL/GenBank/DDBJ databases">
        <authorList>
            <person name="Bao R."/>
        </authorList>
    </citation>
    <scope>NUCLEOTIDE SEQUENCE [LARGE SCALE GENOMIC DNA]</scope>
    <source>
        <strain evidence="1 2">PJ23</strain>
    </source>
</reference>
<name>A0ABU4RN85_9HYPH</name>
<evidence type="ECO:0000313" key="2">
    <source>
        <dbReference type="Proteomes" id="UP001274321"/>
    </source>
</evidence>
<dbReference type="EMBL" id="JAXAFJ010000004">
    <property type="protein sequence ID" value="MDX6806066.1"/>
    <property type="molecule type" value="Genomic_DNA"/>
</dbReference>
<accession>A0ABU4RN85</accession>